<name>A0A5S6Q859_TRIMR</name>
<dbReference type="AlphaFoldDB" id="A0A5S6Q859"/>
<organism evidence="1 2">
    <name type="scientific">Trichuris muris</name>
    <name type="common">Mouse whipworm</name>
    <dbReference type="NCBI Taxonomy" id="70415"/>
    <lineage>
        <taxon>Eukaryota</taxon>
        <taxon>Metazoa</taxon>
        <taxon>Ecdysozoa</taxon>
        <taxon>Nematoda</taxon>
        <taxon>Enoplea</taxon>
        <taxon>Dorylaimia</taxon>
        <taxon>Trichinellida</taxon>
        <taxon>Trichuridae</taxon>
        <taxon>Trichuris</taxon>
    </lineage>
</organism>
<proteinExistence type="predicted"/>
<dbReference type="WBParaSite" id="TMUE_1000003137.1">
    <property type="protein sequence ID" value="TMUE_1000003137.1"/>
    <property type="gene ID" value="WBGene00295008"/>
</dbReference>
<protein>
    <submittedName>
        <fullName evidence="2">Uncharacterized protein</fullName>
    </submittedName>
</protein>
<evidence type="ECO:0000313" key="1">
    <source>
        <dbReference type="Proteomes" id="UP000046395"/>
    </source>
</evidence>
<sequence>MAHFCELSSTVTRLRLRPDFAARRQRRPIAFSPLQATLCQRVRNLATFPFREFATKRPTRGTVTNGRMVD</sequence>
<reference evidence="2" key="1">
    <citation type="submission" date="2019-12" db="UniProtKB">
        <authorList>
            <consortium name="WormBaseParasite"/>
        </authorList>
    </citation>
    <scope>IDENTIFICATION</scope>
</reference>
<accession>A0A5S6Q859</accession>
<keyword evidence="1" id="KW-1185">Reference proteome</keyword>
<dbReference type="Proteomes" id="UP000046395">
    <property type="component" value="Unassembled WGS sequence"/>
</dbReference>
<evidence type="ECO:0000313" key="2">
    <source>
        <dbReference type="WBParaSite" id="TMUE_1000003137.1"/>
    </source>
</evidence>